<organism evidence="5 6">
    <name type="scientific">Lujinxingia litoralis</name>
    <dbReference type="NCBI Taxonomy" id="2211119"/>
    <lineage>
        <taxon>Bacteria</taxon>
        <taxon>Deltaproteobacteria</taxon>
        <taxon>Bradymonadales</taxon>
        <taxon>Lujinxingiaceae</taxon>
        <taxon>Lujinxingia</taxon>
    </lineage>
</organism>
<evidence type="ECO:0000313" key="6">
    <source>
        <dbReference type="Proteomes" id="UP000249169"/>
    </source>
</evidence>
<keyword evidence="3" id="KW-0274">FAD</keyword>
<dbReference type="Pfam" id="PF07992">
    <property type="entry name" value="Pyr_redox_2"/>
    <property type="match status" value="1"/>
</dbReference>
<sequence>MHVVIVGNGVAGTEAALAIRRRLDPSRARITLISEEHPYFFSRTALMYAYMERMQRRDLEPYERGVWARQQIERIQNRVVDIDADAHTLTLGSGATLSYDRLLLAVGARPRMVPFKGLEQVKDGLVNFVSMQDLDACERLTWSTDQAVVIGGGLIGVELAESFVHHKIQVSFVVREPYFWPAALAEEEGQLISEEIRRHGIELILEREVERIDTDARGRVSAVHLSDERRLDCQMLGVAIGVTPNVEWLREVKTAPALARGICVDRSFRTSLPDVFAAGDCAEIDRGEDQPPLLETIWYSAKLQGQLAAAAILGDAIRYEPPIFYNSSKFFGIEYTTVGQCVNLAPGTRSLYRKHPTRPITQRIIFDEERVLGFSMLGSRWDHTLLTQWIAERRPLDYVREHLGRAQFDVEFGRVELSTFQEEERTL</sequence>
<name>A0A328C7A3_9DELT</name>
<evidence type="ECO:0000313" key="5">
    <source>
        <dbReference type="EMBL" id="RAL20939.1"/>
    </source>
</evidence>
<dbReference type="OrthoDB" id="9768666at2"/>
<dbReference type="InterPro" id="IPR050260">
    <property type="entry name" value="FAD-bd_OxRdtase"/>
</dbReference>
<dbReference type="Gene3D" id="3.50.50.60">
    <property type="entry name" value="FAD/NAD(P)-binding domain"/>
    <property type="match status" value="2"/>
</dbReference>
<evidence type="ECO:0000256" key="3">
    <source>
        <dbReference type="ARBA" id="ARBA00022827"/>
    </source>
</evidence>
<dbReference type="SUPFAM" id="SSF51905">
    <property type="entry name" value="FAD/NAD(P)-binding domain"/>
    <property type="match status" value="1"/>
</dbReference>
<accession>A0A328C7A3</accession>
<comment type="caution">
    <text evidence="5">The sequence shown here is derived from an EMBL/GenBank/DDBJ whole genome shotgun (WGS) entry which is preliminary data.</text>
</comment>
<keyword evidence="6" id="KW-1185">Reference proteome</keyword>
<dbReference type="EMBL" id="QHKO01000007">
    <property type="protein sequence ID" value="RAL20939.1"/>
    <property type="molecule type" value="Genomic_DNA"/>
</dbReference>
<dbReference type="PRINTS" id="PR00368">
    <property type="entry name" value="FADPNR"/>
</dbReference>
<proteinExistence type="predicted"/>
<keyword evidence="2" id="KW-0285">Flavoprotein</keyword>
<dbReference type="Proteomes" id="UP000249169">
    <property type="component" value="Unassembled WGS sequence"/>
</dbReference>
<reference evidence="5 6" key="1">
    <citation type="submission" date="2018-05" db="EMBL/GenBank/DDBJ databases">
        <title>Lujinxingia marina gen. nov. sp. nov., a new facultative anaerobic member of the class Deltaproteobacteria, and proposal of Lujinxingaceae fam. nov.</title>
        <authorList>
            <person name="Li C.-M."/>
        </authorList>
    </citation>
    <scope>NUCLEOTIDE SEQUENCE [LARGE SCALE GENOMIC DNA]</scope>
    <source>
        <strain evidence="5 6">B210</strain>
    </source>
</reference>
<dbReference type="PANTHER" id="PTHR43429">
    <property type="entry name" value="PYRIDINE NUCLEOTIDE-DISULFIDE OXIDOREDUCTASE DOMAIN-CONTAINING"/>
    <property type="match status" value="1"/>
</dbReference>
<feature type="domain" description="FAD/NAD(P)-binding" evidence="4">
    <location>
        <begin position="1"/>
        <end position="288"/>
    </location>
</feature>
<dbReference type="AlphaFoldDB" id="A0A328C7A3"/>
<protein>
    <submittedName>
        <fullName evidence="5">FAD-dependent oxidoreductase</fullName>
    </submittedName>
</protein>
<dbReference type="RefSeq" id="WP_111730670.1">
    <property type="nucleotide sequence ID" value="NZ_QHKO01000007.1"/>
</dbReference>
<evidence type="ECO:0000256" key="2">
    <source>
        <dbReference type="ARBA" id="ARBA00022630"/>
    </source>
</evidence>
<gene>
    <name evidence="5" type="ORF">DL240_14795</name>
</gene>
<evidence type="ECO:0000256" key="1">
    <source>
        <dbReference type="ARBA" id="ARBA00001974"/>
    </source>
</evidence>
<dbReference type="InterPro" id="IPR023753">
    <property type="entry name" value="FAD/NAD-binding_dom"/>
</dbReference>
<evidence type="ECO:0000259" key="4">
    <source>
        <dbReference type="Pfam" id="PF07992"/>
    </source>
</evidence>
<dbReference type="InterPro" id="IPR036188">
    <property type="entry name" value="FAD/NAD-bd_sf"/>
</dbReference>
<dbReference type="PRINTS" id="PR00469">
    <property type="entry name" value="PNDRDTASEII"/>
</dbReference>
<dbReference type="GO" id="GO:0016491">
    <property type="term" value="F:oxidoreductase activity"/>
    <property type="evidence" value="ECO:0007669"/>
    <property type="project" value="InterPro"/>
</dbReference>
<comment type="cofactor">
    <cofactor evidence="1">
        <name>FAD</name>
        <dbReference type="ChEBI" id="CHEBI:57692"/>
    </cofactor>
</comment>
<dbReference type="PANTHER" id="PTHR43429:SF3">
    <property type="entry name" value="NITRITE REDUCTASE [NAD(P)H]"/>
    <property type="match status" value="1"/>
</dbReference>